<protein>
    <submittedName>
        <fullName evidence="3">Transporter</fullName>
    </submittedName>
</protein>
<feature type="domain" description="NADP-dependent oxidoreductase" evidence="2">
    <location>
        <begin position="3"/>
        <end position="38"/>
    </location>
</feature>
<dbReference type="InterPro" id="IPR018170">
    <property type="entry name" value="Aldo/ket_reductase_CS"/>
</dbReference>
<dbReference type="Pfam" id="PF00248">
    <property type="entry name" value="Aldo_ket_red"/>
    <property type="match status" value="1"/>
</dbReference>
<sequence length="51" mass="5642">MRMEKAYKEGKVRAIGLSNFSEEQIREASPSAWSGPSSSRPSSTRTSRRPG</sequence>
<dbReference type="InterPro" id="IPR023210">
    <property type="entry name" value="NADP_OxRdtase_dom"/>
</dbReference>
<dbReference type="GO" id="GO:0016491">
    <property type="term" value="F:oxidoreductase activity"/>
    <property type="evidence" value="ECO:0007669"/>
    <property type="project" value="InterPro"/>
</dbReference>
<dbReference type="PROSITE" id="PS00062">
    <property type="entry name" value="ALDOKETO_REDUCTASE_2"/>
    <property type="match status" value="1"/>
</dbReference>
<organism evidence="3 4">
    <name type="scientific">Giardia intestinalis</name>
    <name type="common">Giardia lamblia</name>
    <dbReference type="NCBI Taxonomy" id="5741"/>
    <lineage>
        <taxon>Eukaryota</taxon>
        <taxon>Metamonada</taxon>
        <taxon>Diplomonadida</taxon>
        <taxon>Hexamitidae</taxon>
        <taxon>Giardiinae</taxon>
        <taxon>Giardia</taxon>
    </lineage>
</organism>
<reference evidence="4" key="1">
    <citation type="submission" date="2012-02" db="EMBL/GenBank/DDBJ databases">
        <title>Genome sequencing of Giardia lamblia Genotypes A2 and B isolates (DH and GS) and comparative analysis with the genomes of Genotypes A1 and E (WB and Pig).</title>
        <authorList>
            <person name="Adam R."/>
            <person name="Dahlstrom E."/>
            <person name="Martens C."/>
            <person name="Bruno D."/>
            <person name="Barbian K."/>
            <person name="Porcella S.F."/>
            <person name="Nash T."/>
        </authorList>
    </citation>
    <scope>NUCLEOTIDE SEQUENCE</scope>
    <source>
        <strain evidence="4">GS</strain>
    </source>
</reference>
<evidence type="ECO:0000313" key="4">
    <source>
        <dbReference type="Proteomes" id="UP000018040"/>
    </source>
</evidence>
<comment type="caution">
    <text evidence="3">The sequence shown here is derived from an EMBL/GenBank/DDBJ whole genome shotgun (WGS) entry which is preliminary data.</text>
</comment>
<reference evidence="3 4" key="2">
    <citation type="journal article" date="2013" name="Genome Biol. Evol.">
        <title>Genome sequencing of Giardia lamblia genotypes A2 and B isolates (DH and GS) and comparative analysis with the genomes of genotypes A1 and E (WB and Pig).</title>
        <authorList>
            <person name="Adam R.D."/>
            <person name="Dahlstrom E.W."/>
            <person name="Martens C.A."/>
            <person name="Bruno D.P."/>
            <person name="Barbian K.D."/>
            <person name="Ricklefs S.M."/>
            <person name="Hernandez M.M."/>
            <person name="Narla N.P."/>
            <person name="Patel R.B."/>
            <person name="Porcella S.F."/>
            <person name="Nash T.E."/>
        </authorList>
    </citation>
    <scope>NUCLEOTIDE SEQUENCE [LARGE SCALE GENOMIC DNA]</scope>
    <source>
        <strain evidence="3 4">GS</strain>
    </source>
</reference>
<gene>
    <name evidence="3" type="ORF">GSB_151437</name>
</gene>
<dbReference type="EMBL" id="AHHH01000017">
    <property type="protein sequence ID" value="ESU44699.1"/>
    <property type="molecule type" value="Genomic_DNA"/>
</dbReference>
<dbReference type="AlphaFoldDB" id="V6U1J5"/>
<evidence type="ECO:0000313" key="3">
    <source>
        <dbReference type="EMBL" id="ESU44699.1"/>
    </source>
</evidence>
<dbReference type="SUPFAM" id="SSF51430">
    <property type="entry name" value="NAD(P)-linked oxidoreductase"/>
    <property type="match status" value="1"/>
</dbReference>
<proteinExistence type="predicted"/>
<evidence type="ECO:0000256" key="1">
    <source>
        <dbReference type="SAM" id="MobiDB-lite"/>
    </source>
</evidence>
<dbReference type="Gene3D" id="3.20.20.100">
    <property type="entry name" value="NADP-dependent oxidoreductase domain"/>
    <property type="match status" value="1"/>
</dbReference>
<accession>V6U1J5</accession>
<feature type="region of interest" description="Disordered" evidence="1">
    <location>
        <begin position="19"/>
        <end position="51"/>
    </location>
</feature>
<dbReference type="InterPro" id="IPR036812">
    <property type="entry name" value="NAD(P)_OxRdtase_dom_sf"/>
</dbReference>
<feature type="compositionally biased region" description="Low complexity" evidence="1">
    <location>
        <begin position="28"/>
        <end position="45"/>
    </location>
</feature>
<name>V6U1J5_GIAIN</name>
<evidence type="ECO:0000259" key="2">
    <source>
        <dbReference type="Pfam" id="PF00248"/>
    </source>
</evidence>
<dbReference type="Proteomes" id="UP000018040">
    <property type="component" value="Unassembled WGS sequence"/>
</dbReference>